<gene>
    <name evidence="3" type="ORF">FB556_0305</name>
</gene>
<comment type="caution">
    <text evidence="3">The sequence shown here is derived from an EMBL/GenBank/DDBJ whole genome shotgun (WGS) entry which is preliminary data.</text>
</comment>
<evidence type="ECO:0000313" key="4">
    <source>
        <dbReference type="Proteomes" id="UP000319746"/>
    </source>
</evidence>
<protein>
    <submittedName>
        <fullName evidence="3">Carbamoyl-phosphate synthase large subunit</fullName>
    </submittedName>
</protein>
<dbReference type="InterPro" id="IPR003806">
    <property type="entry name" value="ATP-grasp_PylC-type"/>
</dbReference>
<dbReference type="Pfam" id="PF02655">
    <property type="entry name" value="ATP-grasp_3"/>
    <property type="match status" value="1"/>
</dbReference>
<name>A0A543AMP2_9MICC</name>
<keyword evidence="4" id="KW-1185">Reference proteome</keyword>
<dbReference type="RefSeq" id="WP_170200318.1">
    <property type="nucleotide sequence ID" value="NZ_BAABAN010000017.1"/>
</dbReference>
<reference evidence="3 4" key="1">
    <citation type="submission" date="2019-06" db="EMBL/GenBank/DDBJ databases">
        <title>Sequencing the genomes of 1000 actinobacteria strains.</title>
        <authorList>
            <person name="Klenk H.-P."/>
        </authorList>
    </citation>
    <scope>NUCLEOTIDE SEQUENCE [LARGE SCALE GENOMIC DNA]</scope>
    <source>
        <strain evidence="3 4">DSM 24083</strain>
    </source>
</reference>
<accession>A0A543AMP2</accession>
<proteinExistence type="predicted"/>
<dbReference type="InterPro" id="IPR048764">
    <property type="entry name" value="PylC_N"/>
</dbReference>
<keyword evidence="1" id="KW-0067">ATP-binding</keyword>
<dbReference type="GO" id="GO:0046872">
    <property type="term" value="F:metal ion binding"/>
    <property type="evidence" value="ECO:0007669"/>
    <property type="project" value="InterPro"/>
</dbReference>
<dbReference type="GO" id="GO:0005524">
    <property type="term" value="F:ATP binding"/>
    <property type="evidence" value="ECO:0007669"/>
    <property type="project" value="UniProtKB-UniRule"/>
</dbReference>
<feature type="domain" description="ATP-grasp" evidence="2">
    <location>
        <begin position="130"/>
        <end position="317"/>
    </location>
</feature>
<sequence length="365" mass="39526">MTTGHLGDTDMRIIISCAGRRVYVVRWFQEALRQAGLSGDVYVLEHDPVAATAAAADHYRPMPAFDDDHYAEHLLEVIDELQPDLFISLNDHELTVLSQGLADQIRASGVVVPVLSAAGHRKVADKLAMSRALERVGVPTPETVVASDAKGVYDLLERSAAVIVKDRWGSGSSGLRHFTADQAYEWFNTYGTKLIENDLTQLDEMILQPALEGIEYGLDIITPVRGGPVEGLLGRRKLGMRHGETSAAITVDPRPFNGLATALNATLRIQGTVDVDVIVSNDGIPHVIDINPRFGGGYPFNHIAGADVPHFLLASTLGVPPRPGWNRYRHDFVGAKHEGIIGFENINQTSTPTGISTASTLSGTR</sequence>
<dbReference type="Gene3D" id="3.30.470.20">
    <property type="entry name" value="ATP-grasp fold, B domain"/>
    <property type="match status" value="1"/>
</dbReference>
<dbReference type="AlphaFoldDB" id="A0A543AMP2"/>
<dbReference type="Gene3D" id="3.40.50.20">
    <property type="match status" value="1"/>
</dbReference>
<evidence type="ECO:0000259" key="2">
    <source>
        <dbReference type="PROSITE" id="PS50975"/>
    </source>
</evidence>
<organism evidence="3 4">
    <name type="scientific">Enteractinococcus coprophilus</name>
    <dbReference type="NCBI Taxonomy" id="1027633"/>
    <lineage>
        <taxon>Bacteria</taxon>
        <taxon>Bacillati</taxon>
        <taxon>Actinomycetota</taxon>
        <taxon>Actinomycetes</taxon>
        <taxon>Micrococcales</taxon>
        <taxon>Micrococcaceae</taxon>
    </lineage>
</organism>
<dbReference type="Proteomes" id="UP000319746">
    <property type="component" value="Unassembled WGS sequence"/>
</dbReference>
<dbReference type="InterPro" id="IPR011761">
    <property type="entry name" value="ATP-grasp"/>
</dbReference>
<evidence type="ECO:0000313" key="3">
    <source>
        <dbReference type="EMBL" id="TQL73857.1"/>
    </source>
</evidence>
<dbReference type="EMBL" id="VFOU01000001">
    <property type="protein sequence ID" value="TQL73857.1"/>
    <property type="molecule type" value="Genomic_DNA"/>
</dbReference>
<dbReference type="SUPFAM" id="SSF56059">
    <property type="entry name" value="Glutathione synthetase ATP-binding domain-like"/>
    <property type="match status" value="1"/>
</dbReference>
<keyword evidence="1" id="KW-0547">Nucleotide-binding</keyword>
<dbReference type="PROSITE" id="PS50975">
    <property type="entry name" value="ATP_GRASP"/>
    <property type="match status" value="1"/>
</dbReference>
<evidence type="ECO:0000256" key="1">
    <source>
        <dbReference type="PROSITE-ProRule" id="PRU00409"/>
    </source>
</evidence>
<dbReference type="Pfam" id="PF21360">
    <property type="entry name" value="PylC-like_N"/>
    <property type="match status" value="1"/>
</dbReference>